<feature type="transmembrane region" description="Helical" evidence="1">
    <location>
        <begin position="6"/>
        <end position="28"/>
    </location>
</feature>
<name>A0ABW9KCV5_9FIRM</name>
<evidence type="ECO:0000313" key="3">
    <source>
        <dbReference type="Proteomes" id="UP001634413"/>
    </source>
</evidence>
<keyword evidence="1" id="KW-0812">Transmembrane</keyword>
<gene>
    <name evidence="2" type="ORF">ABDJ34_05700</name>
</gene>
<proteinExistence type="predicted"/>
<evidence type="ECO:0000313" key="2">
    <source>
        <dbReference type="EMBL" id="MFN2102393.1"/>
    </source>
</evidence>
<protein>
    <submittedName>
        <fullName evidence="2">Uncharacterized protein</fullName>
    </submittedName>
</protein>
<keyword evidence="1" id="KW-0472">Membrane</keyword>
<dbReference type="EMBL" id="JBDLBQ010000004">
    <property type="protein sequence ID" value="MFN2102393.1"/>
    <property type="molecule type" value="Genomic_DNA"/>
</dbReference>
<dbReference type="Proteomes" id="UP001634413">
    <property type="component" value="Unassembled WGS sequence"/>
</dbReference>
<accession>A0ABW9KCV5</accession>
<dbReference type="RefSeq" id="WP_353316664.1">
    <property type="nucleotide sequence ID" value="NZ_JBDLBQ010000004.1"/>
</dbReference>
<sequence length="71" mass="8027">MNKKNSGFLINFLLIVAIVGIVALIFIFPEREETSTLRIGAGDDMAGSILKKVISQNRFDFEIEPYYLKDC</sequence>
<organism evidence="2 3">
    <name type="scientific">Finegoldia dalianensis</name>
    <dbReference type="NCBI Taxonomy" id="3145239"/>
    <lineage>
        <taxon>Bacteria</taxon>
        <taxon>Bacillati</taxon>
        <taxon>Bacillota</taxon>
        <taxon>Tissierellia</taxon>
        <taxon>Tissierellales</taxon>
        <taxon>Peptoniphilaceae</taxon>
        <taxon>Finegoldia</taxon>
    </lineage>
</organism>
<reference evidence="2 3" key="1">
    <citation type="journal article" date="2024" name="Anaerobe">
        <title>The identification of Finegoldia dalianensis sp. nov., isolated from the pus of a patient with skin abscess and genomic analysis of the strains belonging to Finegoldia genus.</title>
        <authorList>
            <person name="Li Y."/>
            <person name="Wang Y."/>
            <person name="Xiao D."/>
            <person name="Wang J."/>
            <person name="Jin D."/>
        </authorList>
    </citation>
    <scope>NUCLEOTIDE SEQUENCE [LARGE SCALE GENOMIC DNA]</scope>
    <source>
        <strain evidence="2 3">LY240594</strain>
    </source>
</reference>
<evidence type="ECO:0000256" key="1">
    <source>
        <dbReference type="SAM" id="Phobius"/>
    </source>
</evidence>
<keyword evidence="3" id="KW-1185">Reference proteome</keyword>
<keyword evidence="1" id="KW-1133">Transmembrane helix</keyword>
<comment type="caution">
    <text evidence="2">The sequence shown here is derived from an EMBL/GenBank/DDBJ whole genome shotgun (WGS) entry which is preliminary data.</text>
</comment>